<protein>
    <submittedName>
        <fullName evidence="1">YuzF family protein</fullName>
    </submittedName>
</protein>
<sequence length="88" mass="10045">MNYMDRNNMPQQLMGYMDGTQTLPVMVVEPYVYKAASSLIGKFVVVETTRGSISGTLIDAKPDHILLQQRESSFFVRLCEIVWIMPDK</sequence>
<reference evidence="1 2" key="1">
    <citation type="submission" date="2023-06" db="EMBL/GenBank/DDBJ databases">
        <title>Aquibacillus rhizosphaerae LR5S19.</title>
        <authorList>
            <person name="Sun J.-Q."/>
        </authorList>
    </citation>
    <scope>NUCLEOTIDE SEQUENCE [LARGE SCALE GENOMIC DNA]</scope>
    <source>
        <strain evidence="1 2">LR5S19</strain>
    </source>
</reference>
<dbReference type="Proteomes" id="UP001235343">
    <property type="component" value="Unassembled WGS sequence"/>
</dbReference>
<dbReference type="EMBL" id="JASTZU010000024">
    <property type="protein sequence ID" value="MDL4840197.1"/>
    <property type="molecule type" value="Genomic_DNA"/>
</dbReference>
<keyword evidence="2" id="KW-1185">Reference proteome</keyword>
<proteinExistence type="predicted"/>
<evidence type="ECO:0000313" key="2">
    <source>
        <dbReference type="Proteomes" id="UP001235343"/>
    </source>
</evidence>
<accession>A0ABT7L2X4</accession>
<dbReference type="InterPro" id="IPR020139">
    <property type="entry name" value="DUF2642"/>
</dbReference>
<comment type="caution">
    <text evidence="1">The sequence shown here is derived from an EMBL/GenBank/DDBJ whole genome shotgun (WGS) entry which is preliminary data.</text>
</comment>
<gene>
    <name evidence="1" type="ORF">QQS35_06955</name>
</gene>
<organism evidence="1 2">
    <name type="scientific">Aquibacillus rhizosphaerae</name>
    <dbReference type="NCBI Taxonomy" id="3051431"/>
    <lineage>
        <taxon>Bacteria</taxon>
        <taxon>Bacillati</taxon>
        <taxon>Bacillota</taxon>
        <taxon>Bacilli</taxon>
        <taxon>Bacillales</taxon>
        <taxon>Bacillaceae</taxon>
        <taxon>Aquibacillus</taxon>
    </lineage>
</organism>
<name>A0ABT7L2X4_9BACI</name>
<evidence type="ECO:0000313" key="1">
    <source>
        <dbReference type="EMBL" id="MDL4840197.1"/>
    </source>
</evidence>
<dbReference type="RefSeq" id="WP_285931203.1">
    <property type="nucleotide sequence ID" value="NZ_JASTZU010000024.1"/>
</dbReference>
<dbReference type="Pfam" id="PF10842">
    <property type="entry name" value="DUF2642"/>
    <property type="match status" value="1"/>
</dbReference>